<evidence type="ECO:0000313" key="1">
    <source>
        <dbReference type="EMBL" id="SCU67374.1"/>
    </source>
</evidence>
<dbReference type="AlphaFoldDB" id="A0A1G4I636"/>
<dbReference type="GeneID" id="92381651"/>
<protein>
    <submittedName>
        <fullName evidence="1">Uncharacterized protein</fullName>
    </submittedName>
</protein>
<dbReference type="VEuPathDB" id="TriTrypDB:TEOVI_000771700"/>
<dbReference type="Proteomes" id="UP000195570">
    <property type="component" value="Unassembled WGS sequence"/>
</dbReference>
<evidence type="ECO:0000313" key="2">
    <source>
        <dbReference type="Proteomes" id="UP000195570"/>
    </source>
</evidence>
<organism evidence="1 2">
    <name type="scientific">Trypanosoma equiperdum</name>
    <dbReference type="NCBI Taxonomy" id="5694"/>
    <lineage>
        <taxon>Eukaryota</taxon>
        <taxon>Discoba</taxon>
        <taxon>Euglenozoa</taxon>
        <taxon>Kinetoplastea</taxon>
        <taxon>Metakinetoplastina</taxon>
        <taxon>Trypanosomatida</taxon>
        <taxon>Trypanosomatidae</taxon>
        <taxon>Trypanosoma</taxon>
    </lineage>
</organism>
<proteinExistence type="predicted"/>
<sequence>MVPLPALPRMLLAEGFQRMLEGQSPQRDLRALFEEAEMEAHRLLLDMDLAWRRQQPESHLYAAIRHDPLSRLLAYELYAICGYYVQLMSISGSPEVGAAALLRTLIASDVRTDHLLQHTTLRFEALPRDVVTGERLHPCEAPVEAFVKECLLLERDAFGRFRFDPRGDNRLLMHCLKLDDIVKTPKSFSVVLDPLVRRYGNFDLDRAVVYQGRWMQHRLACREEEHRVDERLPLLETVGVKNSTGEADTSGFNEDLTFIVRYNDPICRRHKETSLEKEADKCHVEVFELAVEDTARTFWEKWFLDR</sequence>
<keyword evidence="2" id="KW-1185">Reference proteome</keyword>
<comment type="caution">
    <text evidence="1">The sequence shown here is derived from an EMBL/GenBank/DDBJ whole genome shotgun (WGS) entry which is preliminary data.</text>
</comment>
<dbReference type="EMBL" id="CZPT02000733">
    <property type="protein sequence ID" value="SCU67374.1"/>
    <property type="molecule type" value="Genomic_DNA"/>
</dbReference>
<gene>
    <name evidence="1" type="ORF">TEOVI_000771700</name>
</gene>
<dbReference type="RefSeq" id="XP_067078700.1">
    <property type="nucleotide sequence ID" value="XM_067222599.1"/>
</dbReference>
<accession>A0A1G4I636</accession>
<name>A0A1G4I636_TRYEQ</name>
<reference evidence="1" key="1">
    <citation type="submission" date="2016-09" db="EMBL/GenBank/DDBJ databases">
        <authorList>
            <person name="Hebert L."/>
            <person name="Moumen B."/>
        </authorList>
    </citation>
    <scope>NUCLEOTIDE SEQUENCE [LARGE SCALE GENOMIC DNA]</scope>
    <source>
        <strain evidence="1">OVI</strain>
    </source>
</reference>